<keyword evidence="6" id="KW-0560">Oxidoreductase</keyword>
<protein>
    <recommendedName>
        <fullName evidence="11">Rieske domain-containing protein</fullName>
    </recommendedName>
</protein>
<dbReference type="GO" id="GO:0046872">
    <property type="term" value="F:metal ion binding"/>
    <property type="evidence" value="ECO:0007669"/>
    <property type="project" value="UniProtKB-KW"/>
</dbReference>
<evidence type="ECO:0000313" key="13">
    <source>
        <dbReference type="Proteomes" id="UP001438707"/>
    </source>
</evidence>
<accession>A0AAW1QUG1</accession>
<evidence type="ECO:0000256" key="3">
    <source>
        <dbReference type="ARBA" id="ARBA00022714"/>
    </source>
</evidence>
<dbReference type="PANTHER" id="PTHR21266">
    <property type="entry name" value="IRON-SULFUR DOMAIN CONTAINING PROTEIN"/>
    <property type="match status" value="1"/>
</dbReference>
<evidence type="ECO:0000256" key="9">
    <source>
        <dbReference type="ARBA" id="ARBA00023136"/>
    </source>
</evidence>
<sequence>MALSTLGIGVGRLEQSPVLRSTSSKPYQRLAARQPAVTCSQDSGPHRKTDAFQRTVPKAATLGSSPTQETTKAQPAADKEPALFNWTKQWYPMAAVQDLDPAVPHPIKLLGKELVLWRDAQGWRALEDNCPHRNVALSEGRIEPSNGSLMCSYHGWCFDGQGKCIAIPTAGQMDRKSEESACNSKRSAVASYPTQEKEGLLWVWAESGPTSFIEASATPAKSNESYASWPGESKIKWTFERYVRDVPGSFDCWVDNMTDQSHAQFAHNGALSKPSTELLAKGYLKGWEPKVNPTGVDFPFSSTKGSDDPTLHFLWGPPAYNGLHKPGPQPSALWIYSTPTGANSTRLIISIGRDSTQKARVFPQPWWKKTMETVFAFIFKSRWMGHLKLHNIDDGDNVFMHKMSSNNWQRAQQEGGKINWPRWQYSPSTSDRGSTAFRRWWATAGGGGPQYADKMLIDHRPADDPNRRHELLDRYSQHTRHCSSCSKALENVQKLMKAAQYVAIAMAFVLAVILGRGTAPFSLPTFAITAVAAGLLWTKTRLALLERRFLFTDWRHADIGRI</sequence>
<keyword evidence="2" id="KW-0812">Transmembrane</keyword>
<name>A0AAW1QUG1_9CHLO</name>
<dbReference type="InterPro" id="IPR050584">
    <property type="entry name" value="Cholesterol_7-desaturase"/>
</dbReference>
<dbReference type="SUPFAM" id="SSF50022">
    <property type="entry name" value="ISP domain"/>
    <property type="match status" value="1"/>
</dbReference>
<keyword evidence="13" id="KW-1185">Reference proteome</keyword>
<dbReference type="GO" id="GO:0016491">
    <property type="term" value="F:oxidoreductase activity"/>
    <property type="evidence" value="ECO:0007669"/>
    <property type="project" value="UniProtKB-KW"/>
</dbReference>
<feature type="compositionally biased region" description="Polar residues" evidence="10">
    <location>
        <begin position="62"/>
        <end position="73"/>
    </location>
</feature>
<dbReference type="GO" id="GO:0016020">
    <property type="term" value="C:membrane"/>
    <property type="evidence" value="ECO:0007669"/>
    <property type="project" value="UniProtKB-SubCell"/>
</dbReference>
<dbReference type="GO" id="GO:0051537">
    <property type="term" value="F:2 iron, 2 sulfur cluster binding"/>
    <property type="evidence" value="ECO:0007669"/>
    <property type="project" value="UniProtKB-KW"/>
</dbReference>
<dbReference type="PANTHER" id="PTHR21266:SF32">
    <property type="entry name" value="CHOLESTEROL 7-DESATURASE NVD"/>
    <property type="match status" value="1"/>
</dbReference>
<evidence type="ECO:0000256" key="6">
    <source>
        <dbReference type="ARBA" id="ARBA00023002"/>
    </source>
</evidence>
<dbReference type="Proteomes" id="UP001438707">
    <property type="component" value="Unassembled WGS sequence"/>
</dbReference>
<evidence type="ECO:0000256" key="7">
    <source>
        <dbReference type="ARBA" id="ARBA00023004"/>
    </source>
</evidence>
<keyword evidence="9" id="KW-0472">Membrane</keyword>
<dbReference type="PROSITE" id="PS51296">
    <property type="entry name" value="RIESKE"/>
    <property type="match status" value="1"/>
</dbReference>
<keyword evidence="8" id="KW-0411">Iron-sulfur</keyword>
<dbReference type="Gene3D" id="2.102.10.10">
    <property type="entry name" value="Rieske [2Fe-2S] iron-sulphur domain"/>
    <property type="match status" value="1"/>
</dbReference>
<gene>
    <name evidence="12" type="ORF">WJX74_007293</name>
</gene>
<feature type="region of interest" description="Disordered" evidence="10">
    <location>
        <begin position="19"/>
        <end position="79"/>
    </location>
</feature>
<dbReference type="AlphaFoldDB" id="A0AAW1QUG1"/>
<dbReference type="SUPFAM" id="SSF55961">
    <property type="entry name" value="Bet v1-like"/>
    <property type="match status" value="1"/>
</dbReference>
<dbReference type="InterPro" id="IPR036922">
    <property type="entry name" value="Rieske_2Fe-2S_sf"/>
</dbReference>
<dbReference type="InterPro" id="IPR017941">
    <property type="entry name" value="Rieske_2Fe-2S"/>
</dbReference>
<evidence type="ECO:0000259" key="11">
    <source>
        <dbReference type="PROSITE" id="PS51296"/>
    </source>
</evidence>
<evidence type="ECO:0000256" key="10">
    <source>
        <dbReference type="SAM" id="MobiDB-lite"/>
    </source>
</evidence>
<keyword evidence="3" id="KW-0001">2Fe-2S</keyword>
<comment type="caution">
    <text evidence="12">The sequence shown here is derived from an EMBL/GenBank/DDBJ whole genome shotgun (WGS) entry which is preliminary data.</text>
</comment>
<evidence type="ECO:0000256" key="4">
    <source>
        <dbReference type="ARBA" id="ARBA00022723"/>
    </source>
</evidence>
<comment type="subcellular location">
    <subcellularLocation>
        <location evidence="1">Membrane</location>
    </subcellularLocation>
</comment>
<dbReference type="EMBL" id="JALJOS010000026">
    <property type="protein sequence ID" value="KAK9825087.1"/>
    <property type="molecule type" value="Genomic_DNA"/>
</dbReference>
<dbReference type="Pfam" id="PF00355">
    <property type="entry name" value="Rieske"/>
    <property type="match status" value="1"/>
</dbReference>
<feature type="domain" description="Rieske" evidence="11">
    <location>
        <begin position="90"/>
        <end position="203"/>
    </location>
</feature>
<reference evidence="12 13" key="1">
    <citation type="journal article" date="2024" name="Nat. Commun.">
        <title>Phylogenomics reveals the evolutionary origins of lichenization in chlorophyte algae.</title>
        <authorList>
            <person name="Puginier C."/>
            <person name="Libourel C."/>
            <person name="Otte J."/>
            <person name="Skaloud P."/>
            <person name="Haon M."/>
            <person name="Grisel S."/>
            <person name="Petersen M."/>
            <person name="Berrin J.G."/>
            <person name="Delaux P.M."/>
            <person name="Dal Grande F."/>
            <person name="Keller J."/>
        </authorList>
    </citation>
    <scope>NUCLEOTIDE SEQUENCE [LARGE SCALE GENOMIC DNA]</scope>
    <source>
        <strain evidence="12 13">SAG 2145</strain>
    </source>
</reference>
<keyword evidence="7" id="KW-0408">Iron</keyword>
<evidence type="ECO:0000256" key="8">
    <source>
        <dbReference type="ARBA" id="ARBA00023014"/>
    </source>
</evidence>
<keyword evidence="4" id="KW-0479">Metal-binding</keyword>
<proteinExistence type="predicted"/>
<evidence type="ECO:0000256" key="2">
    <source>
        <dbReference type="ARBA" id="ARBA00022692"/>
    </source>
</evidence>
<evidence type="ECO:0000313" key="12">
    <source>
        <dbReference type="EMBL" id="KAK9825087.1"/>
    </source>
</evidence>
<evidence type="ECO:0000256" key="5">
    <source>
        <dbReference type="ARBA" id="ARBA00022989"/>
    </source>
</evidence>
<dbReference type="GO" id="GO:0005737">
    <property type="term" value="C:cytoplasm"/>
    <property type="evidence" value="ECO:0007669"/>
    <property type="project" value="TreeGrafter"/>
</dbReference>
<evidence type="ECO:0000256" key="1">
    <source>
        <dbReference type="ARBA" id="ARBA00004370"/>
    </source>
</evidence>
<keyword evidence="5" id="KW-1133">Transmembrane helix</keyword>
<organism evidence="12 13">
    <name type="scientific">Apatococcus lobatus</name>
    <dbReference type="NCBI Taxonomy" id="904363"/>
    <lineage>
        <taxon>Eukaryota</taxon>
        <taxon>Viridiplantae</taxon>
        <taxon>Chlorophyta</taxon>
        <taxon>core chlorophytes</taxon>
        <taxon>Trebouxiophyceae</taxon>
        <taxon>Chlorellales</taxon>
        <taxon>Chlorellaceae</taxon>
        <taxon>Apatococcus</taxon>
    </lineage>
</organism>